<sequence>MNIDYAPLENLLASSKWRNADEETNLIILKMTDRVDAGWLREEDFTALSCFDLETIDELWTNHSQGHFGFAAQSQIWKSVGENYTKFSDAIGWRLNYKWQLYSQLKFNLEAPPGHLPAAPFYKSSDEIAIGWAASLPSKLADCLNESF</sequence>
<dbReference type="Gene3D" id="1.25.40.620">
    <property type="match status" value="1"/>
</dbReference>
<evidence type="ECO:0000313" key="2">
    <source>
        <dbReference type="EMBL" id="MBE9211978.1"/>
    </source>
</evidence>
<dbReference type="SUPFAM" id="SSF140869">
    <property type="entry name" value="GUN4-like"/>
    <property type="match status" value="1"/>
</dbReference>
<dbReference type="CDD" id="cd16383">
    <property type="entry name" value="GUN4"/>
    <property type="match status" value="1"/>
</dbReference>
<accession>A0A8J7EY68</accession>
<name>A0A8J7EY68_9CYAN</name>
<dbReference type="Pfam" id="PF05419">
    <property type="entry name" value="GUN4"/>
    <property type="match status" value="1"/>
</dbReference>
<proteinExistence type="predicted"/>
<dbReference type="AlphaFoldDB" id="A0A8J7EY68"/>
<dbReference type="EMBL" id="JADEWL010000009">
    <property type="protein sequence ID" value="MBE9211978.1"/>
    <property type="molecule type" value="Genomic_DNA"/>
</dbReference>
<dbReference type="InterPro" id="IPR037215">
    <property type="entry name" value="GUN4-like_sf"/>
</dbReference>
<evidence type="ECO:0000259" key="1">
    <source>
        <dbReference type="Pfam" id="PF05419"/>
    </source>
</evidence>
<evidence type="ECO:0000313" key="3">
    <source>
        <dbReference type="Proteomes" id="UP000620559"/>
    </source>
</evidence>
<dbReference type="PANTHER" id="PTHR34800">
    <property type="entry name" value="TETRAPYRROLE-BINDING PROTEIN, CHLOROPLASTIC"/>
    <property type="match status" value="1"/>
</dbReference>
<dbReference type="InterPro" id="IPR008629">
    <property type="entry name" value="GUN4-like"/>
</dbReference>
<dbReference type="PANTHER" id="PTHR34800:SF1">
    <property type="entry name" value="TETRAPYRROLE-BINDING PROTEIN, CHLOROPLASTIC"/>
    <property type="match status" value="1"/>
</dbReference>
<dbReference type="RefSeq" id="WP_193917467.1">
    <property type="nucleotide sequence ID" value="NZ_JADEWL010000009.1"/>
</dbReference>
<organism evidence="2 3">
    <name type="scientific">Plectonema cf. radiosum LEGE 06105</name>
    <dbReference type="NCBI Taxonomy" id="945769"/>
    <lineage>
        <taxon>Bacteria</taxon>
        <taxon>Bacillati</taxon>
        <taxon>Cyanobacteriota</taxon>
        <taxon>Cyanophyceae</taxon>
        <taxon>Oscillatoriophycideae</taxon>
        <taxon>Oscillatoriales</taxon>
        <taxon>Microcoleaceae</taxon>
        <taxon>Plectonema</taxon>
    </lineage>
</organism>
<keyword evidence="3" id="KW-1185">Reference proteome</keyword>
<protein>
    <submittedName>
        <fullName evidence="2">GUN4 domain-containing protein</fullName>
    </submittedName>
</protein>
<comment type="caution">
    <text evidence="2">The sequence shown here is derived from an EMBL/GenBank/DDBJ whole genome shotgun (WGS) entry which is preliminary data.</text>
</comment>
<gene>
    <name evidence="2" type="ORF">IQ247_04465</name>
</gene>
<dbReference type="GO" id="GO:0046906">
    <property type="term" value="F:tetrapyrrole binding"/>
    <property type="evidence" value="ECO:0007669"/>
    <property type="project" value="TreeGrafter"/>
</dbReference>
<feature type="domain" description="GUN4-like" evidence="1">
    <location>
        <begin position="2"/>
        <end position="123"/>
    </location>
</feature>
<reference evidence="2" key="1">
    <citation type="submission" date="2020-10" db="EMBL/GenBank/DDBJ databases">
        <authorList>
            <person name="Castelo-Branco R."/>
            <person name="Eusebio N."/>
            <person name="Adriana R."/>
            <person name="Vieira A."/>
            <person name="Brugerolle De Fraissinette N."/>
            <person name="Rezende De Castro R."/>
            <person name="Schneider M.P."/>
            <person name="Vasconcelos V."/>
            <person name="Leao P.N."/>
        </authorList>
    </citation>
    <scope>NUCLEOTIDE SEQUENCE</scope>
    <source>
        <strain evidence="2">LEGE 06105</strain>
    </source>
</reference>
<dbReference type="Gene3D" id="1.10.10.1770">
    <property type="entry name" value="Gun4-like"/>
    <property type="match status" value="1"/>
</dbReference>
<dbReference type="Proteomes" id="UP000620559">
    <property type="component" value="Unassembled WGS sequence"/>
</dbReference>